<dbReference type="VEuPathDB" id="FungiDB:PSTT_02898"/>
<evidence type="ECO:0000313" key="2">
    <source>
        <dbReference type="Proteomes" id="UP000238274"/>
    </source>
</evidence>
<accession>A0A2S4UPS3</accession>
<dbReference type="VEuPathDB" id="FungiDB:PSHT_13618"/>
<comment type="caution">
    <text evidence="1">The sequence shown here is derived from an EMBL/GenBank/DDBJ whole genome shotgun (WGS) entry which is preliminary data.</text>
</comment>
<dbReference type="Proteomes" id="UP000238274">
    <property type="component" value="Unassembled WGS sequence"/>
</dbReference>
<reference evidence="1 2" key="1">
    <citation type="submission" date="2017-12" db="EMBL/GenBank/DDBJ databases">
        <title>Gene loss provides genomic basis for host adaptation in cereal stripe rust fungi.</title>
        <authorList>
            <person name="Xia C."/>
        </authorList>
    </citation>
    <scope>NUCLEOTIDE SEQUENCE [LARGE SCALE GENOMIC DNA]</scope>
    <source>
        <strain evidence="1 2">93TX-2</strain>
    </source>
</reference>
<organism evidence="1 2">
    <name type="scientific">Puccinia striiformis</name>
    <dbReference type="NCBI Taxonomy" id="27350"/>
    <lineage>
        <taxon>Eukaryota</taxon>
        <taxon>Fungi</taxon>
        <taxon>Dikarya</taxon>
        <taxon>Basidiomycota</taxon>
        <taxon>Pucciniomycotina</taxon>
        <taxon>Pucciniomycetes</taxon>
        <taxon>Pucciniales</taxon>
        <taxon>Pucciniaceae</taxon>
        <taxon>Puccinia</taxon>
    </lineage>
</organism>
<reference evidence="2" key="2">
    <citation type="journal article" date="2018" name="BMC Genomics">
        <title>Genomic insights into host adaptation between the wheat stripe rust pathogen (Puccinia striiformis f. sp. tritici) and the barley stripe rust pathogen (Puccinia striiformis f. sp. hordei).</title>
        <authorList>
            <person name="Xia C."/>
            <person name="Wang M."/>
            <person name="Yin C."/>
            <person name="Cornejo O.E."/>
            <person name="Hulbert S.H."/>
            <person name="Chen X."/>
        </authorList>
    </citation>
    <scope>NUCLEOTIDE SEQUENCE [LARGE SCALE GENOMIC DNA]</scope>
    <source>
        <strain evidence="2">93TX-2</strain>
    </source>
</reference>
<dbReference type="EMBL" id="PKSM01000278">
    <property type="protein sequence ID" value="POV99217.1"/>
    <property type="molecule type" value="Genomic_DNA"/>
</dbReference>
<proteinExistence type="predicted"/>
<gene>
    <name evidence="1" type="ORF">PSHT_13618</name>
</gene>
<protein>
    <submittedName>
        <fullName evidence="1">Uncharacterized protein</fullName>
    </submittedName>
</protein>
<sequence>MVCYSKRKACIKALENTLENNFTSQAIMDALGANDDDSSNKADSGSSLDEEDLNTDLMFYLQAVHSQQYFVGLHLLPPNNSDWLMNRLDNRVFKQEFRMLHSSFIKLLERISSKTVFQDNSNNQYKNS</sequence>
<keyword evidence="2" id="KW-1185">Reference proteome</keyword>
<dbReference type="AlphaFoldDB" id="A0A2S4UPS3"/>
<name>A0A2S4UPS3_9BASI</name>
<evidence type="ECO:0000313" key="1">
    <source>
        <dbReference type="EMBL" id="POV99217.1"/>
    </source>
</evidence>
<reference evidence="2" key="3">
    <citation type="journal article" date="2018" name="Mol. Plant Microbe Interact.">
        <title>Genome sequence resources for the wheat stripe rust pathogen (Puccinia striiformis f. sp. tritici) and the barley stripe rust pathogen (Puccinia striiformis f. sp. hordei).</title>
        <authorList>
            <person name="Xia C."/>
            <person name="Wang M."/>
            <person name="Yin C."/>
            <person name="Cornejo O.E."/>
            <person name="Hulbert S.H."/>
            <person name="Chen X."/>
        </authorList>
    </citation>
    <scope>NUCLEOTIDE SEQUENCE [LARGE SCALE GENOMIC DNA]</scope>
    <source>
        <strain evidence="2">93TX-2</strain>
    </source>
</reference>